<evidence type="ECO:0000256" key="1">
    <source>
        <dbReference type="SAM" id="Phobius"/>
    </source>
</evidence>
<proteinExistence type="predicted"/>
<dbReference type="SUPFAM" id="SSF51445">
    <property type="entry name" value="(Trans)glycosidases"/>
    <property type="match status" value="1"/>
</dbReference>
<gene>
    <name evidence="3" type="ORF">NAEGRDRAFT_52659</name>
</gene>
<sequence>MVKLNAWLLLLAILLFETSSRTKASIAIPQSADAFVDTIGVNTHLSYPNSCYNNHWETFAKFLIESGIRHIRDSLRDGPQYYYDRHNYLGRNGIKGVFLTDNPSRPADLIRNYPQKVPDIFEAYEGVNEYDLKGLSNWVEITRNWTQFLWENHNSSFPVYAPSLTSLSAYEALGDVSKWVDYVNMHNYYGTYNPVKGWGPQTQYGFTGTIDYFKNLTLLQGGYSKPIITTETGWQTLPAHVIYWVPEIIQARYTLRSLVLQYMRGISKTYLYEMCDDGEFFGLLRYNSTDNIDSPSPKPVYRALKGMIQVLSENPKLAIFGLKELSFELRTNETKNANLQKLWLQKSNGNKYLLIWQEVFSYNNGIMSFSPVSVNLNVSMEISRVSKYTFDLDGNMSNESLSFSSNVTFLASDTMSIIEIVPKESSPITPKVSNSILIPQQSKNIQPGKSIRESSSNSLFTFTYLVLLLIFAFVGFQ</sequence>
<feature type="signal peptide" evidence="2">
    <location>
        <begin position="1"/>
        <end position="24"/>
    </location>
</feature>
<dbReference type="RefSeq" id="XP_002671905.1">
    <property type="nucleotide sequence ID" value="XM_002671859.1"/>
</dbReference>
<keyword evidence="2" id="KW-0732">Signal</keyword>
<keyword evidence="1" id="KW-0812">Transmembrane</keyword>
<organism evidence="4">
    <name type="scientific">Naegleria gruberi</name>
    <name type="common">Amoeba</name>
    <dbReference type="NCBI Taxonomy" id="5762"/>
    <lineage>
        <taxon>Eukaryota</taxon>
        <taxon>Discoba</taxon>
        <taxon>Heterolobosea</taxon>
        <taxon>Tetramitia</taxon>
        <taxon>Eutetramitia</taxon>
        <taxon>Vahlkampfiidae</taxon>
        <taxon>Naegleria</taxon>
    </lineage>
</organism>
<dbReference type="OMA" id="VNTHLSY"/>
<accession>D2VVS9</accession>
<dbReference type="KEGG" id="ngr:NAEGRDRAFT_52659"/>
<dbReference type="Gene3D" id="3.20.20.80">
    <property type="entry name" value="Glycosidases"/>
    <property type="match status" value="1"/>
</dbReference>
<reference evidence="3 4" key="1">
    <citation type="journal article" date="2010" name="Cell">
        <title>The genome of Naegleria gruberi illuminates early eukaryotic versatility.</title>
        <authorList>
            <person name="Fritz-Laylin L.K."/>
            <person name="Prochnik S.E."/>
            <person name="Ginger M.L."/>
            <person name="Dacks J.B."/>
            <person name="Carpenter M.L."/>
            <person name="Field M.C."/>
            <person name="Kuo A."/>
            <person name="Paredez A."/>
            <person name="Chapman J."/>
            <person name="Pham J."/>
            <person name="Shu S."/>
            <person name="Neupane R."/>
            <person name="Cipriano M."/>
            <person name="Mancuso J."/>
            <person name="Tu H."/>
            <person name="Salamov A."/>
            <person name="Lindquist E."/>
            <person name="Shapiro H."/>
            <person name="Lucas S."/>
            <person name="Grigoriev I.V."/>
            <person name="Cande W.Z."/>
            <person name="Fulton C."/>
            <person name="Rokhsar D.S."/>
            <person name="Dawson S.C."/>
        </authorList>
    </citation>
    <scope>NUCLEOTIDE SEQUENCE [LARGE SCALE GENOMIC DNA]</scope>
    <source>
        <strain evidence="3 4">NEG-M</strain>
    </source>
</reference>
<evidence type="ECO:0000313" key="4">
    <source>
        <dbReference type="Proteomes" id="UP000006671"/>
    </source>
</evidence>
<dbReference type="VEuPathDB" id="AmoebaDB:NAEGRDRAFT_52659"/>
<keyword evidence="1" id="KW-1133">Transmembrane helix</keyword>
<feature type="transmembrane region" description="Helical" evidence="1">
    <location>
        <begin position="459"/>
        <end position="476"/>
    </location>
</feature>
<evidence type="ECO:0000313" key="3">
    <source>
        <dbReference type="EMBL" id="EFC39161.1"/>
    </source>
</evidence>
<evidence type="ECO:0000256" key="2">
    <source>
        <dbReference type="SAM" id="SignalP"/>
    </source>
</evidence>
<name>D2VVS9_NAEGR</name>
<keyword evidence="1" id="KW-0472">Membrane</keyword>
<dbReference type="InParanoid" id="D2VVS9"/>
<dbReference type="OrthoDB" id="10259140at2759"/>
<feature type="chain" id="PRO_5003038414" evidence="2">
    <location>
        <begin position="25"/>
        <end position="477"/>
    </location>
</feature>
<dbReference type="GeneID" id="8858443"/>
<dbReference type="EMBL" id="GG738902">
    <property type="protein sequence ID" value="EFC39161.1"/>
    <property type="molecule type" value="Genomic_DNA"/>
</dbReference>
<dbReference type="Proteomes" id="UP000006671">
    <property type="component" value="Unassembled WGS sequence"/>
</dbReference>
<dbReference type="InterPro" id="IPR017853">
    <property type="entry name" value="GH"/>
</dbReference>
<protein>
    <submittedName>
        <fullName evidence="3">Predicted protein</fullName>
    </submittedName>
</protein>
<dbReference type="AlphaFoldDB" id="D2VVS9"/>
<keyword evidence="4" id="KW-1185">Reference proteome</keyword>